<evidence type="ECO:0000256" key="16">
    <source>
        <dbReference type="ARBA" id="ARBA00048540"/>
    </source>
</evidence>
<protein>
    <recommendedName>
        <fullName evidence="3 18">FAD:protein FMN transferase</fullName>
        <ecNumber evidence="2 18">2.7.1.180</ecNumber>
    </recommendedName>
    <alternativeName>
        <fullName evidence="15 18">Flavin transferase</fullName>
    </alternativeName>
</protein>
<evidence type="ECO:0000313" key="21">
    <source>
        <dbReference type="EMBL" id="SMF19976.1"/>
    </source>
</evidence>
<evidence type="ECO:0000256" key="13">
    <source>
        <dbReference type="ARBA" id="ARBA00023139"/>
    </source>
</evidence>
<evidence type="ECO:0000256" key="8">
    <source>
        <dbReference type="ARBA" id="ARBA00022723"/>
    </source>
</evidence>
<evidence type="ECO:0000256" key="19">
    <source>
        <dbReference type="PIRSR" id="PIRSR006268-2"/>
    </source>
</evidence>
<dbReference type="PANTHER" id="PTHR30040:SF2">
    <property type="entry name" value="FAD:PROTEIN FMN TRANSFERASE"/>
    <property type="match status" value="1"/>
</dbReference>
<keyword evidence="11 18" id="KW-0460">Magnesium</keyword>
<evidence type="ECO:0000256" key="2">
    <source>
        <dbReference type="ARBA" id="ARBA00011955"/>
    </source>
</evidence>
<evidence type="ECO:0000256" key="9">
    <source>
        <dbReference type="ARBA" id="ARBA00022729"/>
    </source>
</evidence>
<dbReference type="EMBL" id="FWZU01000003">
    <property type="protein sequence ID" value="SMF19976.1"/>
    <property type="molecule type" value="Genomic_DNA"/>
</dbReference>
<dbReference type="Pfam" id="PF02424">
    <property type="entry name" value="ApbE"/>
    <property type="match status" value="1"/>
</dbReference>
<evidence type="ECO:0000256" key="18">
    <source>
        <dbReference type="PIRNR" id="PIRNR006268"/>
    </source>
</evidence>
<dbReference type="GO" id="GO:0046872">
    <property type="term" value="F:metal ion binding"/>
    <property type="evidence" value="ECO:0007669"/>
    <property type="project" value="UniProtKB-UniRule"/>
</dbReference>
<dbReference type="OrthoDB" id="9778595at2"/>
<keyword evidence="7 18" id="KW-0808">Transferase</keyword>
<evidence type="ECO:0000256" key="5">
    <source>
        <dbReference type="ARBA" id="ARBA00022519"/>
    </source>
</evidence>
<keyword evidence="12" id="KW-0472">Membrane</keyword>
<feature type="binding site" evidence="19">
    <location>
        <position position="294"/>
    </location>
    <ligand>
        <name>Mg(2+)</name>
        <dbReference type="ChEBI" id="CHEBI:18420"/>
    </ligand>
</feature>
<keyword evidence="5 20" id="KW-0997">Cell inner membrane</keyword>
<dbReference type="InterPro" id="IPR024932">
    <property type="entry name" value="ApbE"/>
</dbReference>
<evidence type="ECO:0000256" key="3">
    <source>
        <dbReference type="ARBA" id="ARBA00016337"/>
    </source>
</evidence>
<dbReference type="PIRSF" id="PIRSF006268">
    <property type="entry name" value="ApbE"/>
    <property type="match status" value="1"/>
</dbReference>
<dbReference type="Gene3D" id="3.10.520.10">
    <property type="entry name" value="ApbE-like domains"/>
    <property type="match status" value="1"/>
</dbReference>
<gene>
    <name evidence="21" type="ORF">SAMN06295933_2217</name>
</gene>
<evidence type="ECO:0000256" key="4">
    <source>
        <dbReference type="ARBA" id="ARBA00022475"/>
    </source>
</evidence>
<dbReference type="STRING" id="1519643.SAMN06295933_2217"/>
<evidence type="ECO:0000256" key="14">
    <source>
        <dbReference type="ARBA" id="ARBA00023288"/>
    </source>
</evidence>
<keyword evidence="9" id="KW-0732">Signal</keyword>
<comment type="subcellular location">
    <subcellularLocation>
        <location evidence="17 20">Cell inner membrane</location>
        <topology evidence="17 20">Lipid-anchor</topology>
        <orientation evidence="17 20">Periplasmic side</orientation>
    </subcellularLocation>
</comment>
<keyword evidence="6 18" id="KW-0285">Flavoprotein</keyword>
<organism evidence="21 22">
    <name type="scientific">Desulfovibrio gilichinskyi</name>
    <dbReference type="NCBI Taxonomy" id="1519643"/>
    <lineage>
        <taxon>Bacteria</taxon>
        <taxon>Pseudomonadati</taxon>
        <taxon>Thermodesulfobacteriota</taxon>
        <taxon>Desulfovibrionia</taxon>
        <taxon>Desulfovibrionales</taxon>
        <taxon>Desulfovibrionaceae</taxon>
        <taxon>Desulfovibrio</taxon>
    </lineage>
</organism>
<dbReference type="GO" id="GO:0016740">
    <property type="term" value="F:transferase activity"/>
    <property type="evidence" value="ECO:0007669"/>
    <property type="project" value="UniProtKB-UniRule"/>
</dbReference>
<accession>A0A1X7DR38</accession>
<dbReference type="EC" id="2.7.1.180" evidence="2 18"/>
<comment type="catalytic activity">
    <reaction evidence="16 18 20">
        <text>L-threonyl-[protein] + FAD = FMN-L-threonyl-[protein] + AMP + H(+)</text>
        <dbReference type="Rhea" id="RHEA:36847"/>
        <dbReference type="Rhea" id="RHEA-COMP:11060"/>
        <dbReference type="Rhea" id="RHEA-COMP:11061"/>
        <dbReference type="ChEBI" id="CHEBI:15378"/>
        <dbReference type="ChEBI" id="CHEBI:30013"/>
        <dbReference type="ChEBI" id="CHEBI:57692"/>
        <dbReference type="ChEBI" id="CHEBI:74257"/>
        <dbReference type="ChEBI" id="CHEBI:456215"/>
        <dbReference type="EC" id="2.7.1.180"/>
    </reaction>
</comment>
<keyword evidence="13" id="KW-0564">Palmitate</keyword>
<feature type="binding site" evidence="19">
    <location>
        <position position="180"/>
    </location>
    <ligand>
        <name>Mg(2+)</name>
        <dbReference type="ChEBI" id="CHEBI:18420"/>
    </ligand>
</feature>
<name>A0A1X7DR38_9BACT</name>
<evidence type="ECO:0000256" key="6">
    <source>
        <dbReference type="ARBA" id="ARBA00022630"/>
    </source>
</evidence>
<evidence type="ECO:0000256" key="11">
    <source>
        <dbReference type="ARBA" id="ARBA00022842"/>
    </source>
</evidence>
<keyword evidence="10 18" id="KW-0274">FAD</keyword>
<evidence type="ECO:0000256" key="20">
    <source>
        <dbReference type="RuleBase" id="RU363002"/>
    </source>
</evidence>
<reference evidence="22" key="1">
    <citation type="submission" date="2017-04" db="EMBL/GenBank/DDBJ databases">
        <authorList>
            <person name="Varghese N."/>
            <person name="Submissions S."/>
        </authorList>
    </citation>
    <scope>NUCLEOTIDE SEQUENCE [LARGE SCALE GENOMIC DNA]</scope>
    <source>
        <strain evidence="22">K3S</strain>
    </source>
</reference>
<evidence type="ECO:0000256" key="10">
    <source>
        <dbReference type="ARBA" id="ARBA00022827"/>
    </source>
</evidence>
<evidence type="ECO:0000313" key="22">
    <source>
        <dbReference type="Proteomes" id="UP000192906"/>
    </source>
</evidence>
<proteinExistence type="inferred from homology"/>
<evidence type="ECO:0000256" key="7">
    <source>
        <dbReference type="ARBA" id="ARBA00022679"/>
    </source>
</evidence>
<dbReference type="GO" id="GO:0005886">
    <property type="term" value="C:plasma membrane"/>
    <property type="evidence" value="ECO:0007669"/>
    <property type="project" value="UniProtKB-SubCell"/>
</dbReference>
<feature type="binding site" evidence="19">
    <location>
        <position position="298"/>
    </location>
    <ligand>
        <name>Mg(2+)</name>
        <dbReference type="ChEBI" id="CHEBI:18420"/>
    </ligand>
</feature>
<dbReference type="InterPro" id="IPR003374">
    <property type="entry name" value="ApbE-like_sf"/>
</dbReference>
<keyword evidence="8 18" id="KW-0479">Metal-binding</keyword>
<dbReference type="FunFam" id="3.10.520.10:FF:000001">
    <property type="entry name" value="FAD:protein FMN transferase"/>
    <property type="match status" value="1"/>
</dbReference>
<comment type="cofactor">
    <cofactor evidence="19">
        <name>Mg(2+)</name>
        <dbReference type="ChEBI" id="CHEBI:18420"/>
    </cofactor>
    <cofactor evidence="19">
        <name>Mn(2+)</name>
        <dbReference type="ChEBI" id="CHEBI:29035"/>
    </cofactor>
    <text evidence="19">Magnesium. Can also use manganese.</text>
</comment>
<evidence type="ECO:0000256" key="15">
    <source>
        <dbReference type="ARBA" id="ARBA00031306"/>
    </source>
</evidence>
<keyword evidence="22" id="KW-1185">Reference proteome</keyword>
<evidence type="ECO:0000256" key="17">
    <source>
        <dbReference type="ARBA" id="ARBA00060485"/>
    </source>
</evidence>
<dbReference type="AlphaFoldDB" id="A0A1X7DR38"/>
<dbReference type="Proteomes" id="UP000192906">
    <property type="component" value="Unassembled WGS sequence"/>
</dbReference>
<evidence type="ECO:0000256" key="1">
    <source>
        <dbReference type="ARBA" id="ARBA00008282"/>
    </source>
</evidence>
<dbReference type="RefSeq" id="WP_085102132.1">
    <property type="nucleotide sequence ID" value="NZ_FWZU01000003.1"/>
</dbReference>
<keyword evidence="14 20" id="KW-0449">Lipoprotein</keyword>
<comment type="function">
    <text evidence="20">Flavin transferase that catalyzes the transfer of the FMN moiety of FAD and its covalent binding to the hydroxyl group of a threonine residue in a target flavoprotein.</text>
</comment>
<sequence>MKWFSGSLKKFTGLLILTLILGGCGGESKPVQLKGKALGTMYSIVIYDLPDNLSVESLNKGIEQVVGKVNSAMSLFKPDSELSQFNTYKGPDWFPVSKELAEVVKTAKDINRMTDGAFDITVAPLVNLWGFGPDKQTDVVPSDAEIKERLSNVGSKFVEVSTDPPQLKKLKPTITIDLAAIAKGYCVDAVSNWLASQNIKSFMVEIGGEIRAEGKKPNGGPWRIAVEKPVSMERAVQAVIAFTDKAMATSGDYRNYFEVNGKRYSHILDPTTGRPITHTLVSVSVMADTCARADALATGLTVLGPKRGIELAEKENLSAFFIVKTADGFVETATGNFPKHEKLN</sequence>
<comment type="similarity">
    <text evidence="1 18 20">Belongs to the ApbE family.</text>
</comment>
<keyword evidence="4" id="KW-1003">Cell membrane</keyword>
<dbReference type="SUPFAM" id="SSF143631">
    <property type="entry name" value="ApbE-like"/>
    <property type="match status" value="1"/>
</dbReference>
<dbReference type="PANTHER" id="PTHR30040">
    <property type="entry name" value="THIAMINE BIOSYNTHESIS LIPOPROTEIN APBE"/>
    <property type="match status" value="1"/>
</dbReference>
<evidence type="ECO:0000256" key="12">
    <source>
        <dbReference type="ARBA" id="ARBA00023136"/>
    </source>
</evidence>
<dbReference type="PROSITE" id="PS51257">
    <property type="entry name" value="PROKAR_LIPOPROTEIN"/>
    <property type="match status" value="1"/>
</dbReference>